<dbReference type="Proteomes" id="UP001521785">
    <property type="component" value="Unassembled WGS sequence"/>
</dbReference>
<evidence type="ECO:0000313" key="6">
    <source>
        <dbReference type="Proteomes" id="UP001521785"/>
    </source>
</evidence>
<accession>A0ABR3S7I3</accession>
<dbReference type="Gene3D" id="6.10.250.1770">
    <property type="match status" value="1"/>
</dbReference>
<proteinExistence type="inferred from homology"/>
<evidence type="ECO:0000256" key="2">
    <source>
        <dbReference type="SAM" id="MobiDB-lite"/>
    </source>
</evidence>
<evidence type="ECO:0000259" key="3">
    <source>
        <dbReference type="Pfam" id="PF12923"/>
    </source>
</evidence>
<comment type="similarity">
    <text evidence="1">Belongs to the RRP7 family.</text>
</comment>
<dbReference type="InterPro" id="IPR040447">
    <property type="entry name" value="RRM_Rrp7"/>
</dbReference>
<gene>
    <name evidence="5" type="ORF">SLS60_000876</name>
</gene>
<dbReference type="Pfam" id="PF12923">
    <property type="entry name" value="RRP7"/>
    <property type="match status" value="1"/>
</dbReference>
<name>A0ABR3S7I3_9PLEO</name>
<dbReference type="InterPro" id="IPR040446">
    <property type="entry name" value="RRP7"/>
</dbReference>
<feature type="region of interest" description="Disordered" evidence="2">
    <location>
        <begin position="102"/>
        <end position="138"/>
    </location>
</feature>
<dbReference type="Pfam" id="PF17799">
    <property type="entry name" value="RRM_Rrp7"/>
    <property type="match status" value="1"/>
</dbReference>
<feature type="domain" description="Rrp7 RRM-like N-terminal" evidence="4">
    <location>
        <begin position="18"/>
        <end position="210"/>
    </location>
</feature>
<comment type="caution">
    <text evidence="5">The sequence shown here is derived from an EMBL/GenBank/DDBJ whole genome shotgun (WGS) entry which is preliminary data.</text>
</comment>
<evidence type="ECO:0000259" key="4">
    <source>
        <dbReference type="Pfam" id="PF17799"/>
    </source>
</evidence>
<reference evidence="5 6" key="1">
    <citation type="submission" date="2024-02" db="EMBL/GenBank/DDBJ databases">
        <title>De novo assembly and annotation of 12 fungi associated with fruit tree decline syndrome in Ontario, Canada.</title>
        <authorList>
            <person name="Sulman M."/>
            <person name="Ellouze W."/>
            <person name="Ilyukhin E."/>
        </authorList>
    </citation>
    <scope>NUCLEOTIDE SEQUENCE [LARGE SCALE GENOMIC DNA]</scope>
    <source>
        <strain evidence="5 6">M42-189</strain>
    </source>
</reference>
<organism evidence="5 6">
    <name type="scientific">Paraconiothyrium brasiliense</name>
    <dbReference type="NCBI Taxonomy" id="300254"/>
    <lineage>
        <taxon>Eukaryota</taxon>
        <taxon>Fungi</taxon>
        <taxon>Dikarya</taxon>
        <taxon>Ascomycota</taxon>
        <taxon>Pezizomycotina</taxon>
        <taxon>Dothideomycetes</taxon>
        <taxon>Pleosporomycetidae</taxon>
        <taxon>Pleosporales</taxon>
        <taxon>Massarineae</taxon>
        <taxon>Didymosphaeriaceae</taxon>
        <taxon>Paraconiothyrium</taxon>
    </lineage>
</organism>
<keyword evidence="6" id="KW-1185">Reference proteome</keyword>
<evidence type="ECO:0000313" key="5">
    <source>
        <dbReference type="EMBL" id="KAL1612647.1"/>
    </source>
</evidence>
<dbReference type="CDD" id="cd12293">
    <property type="entry name" value="dRRM_Rrp7p"/>
    <property type="match status" value="1"/>
</dbReference>
<dbReference type="PANTHER" id="PTHR13191">
    <property type="entry name" value="RIBOSOMAL RNA PROCESSING PROTEIN 7-RELATED"/>
    <property type="match status" value="1"/>
</dbReference>
<dbReference type="PANTHER" id="PTHR13191:SF0">
    <property type="entry name" value="RIBOSOMAL RNA-PROCESSING PROTEIN 7 HOMOLOG A-RELATED"/>
    <property type="match status" value="1"/>
</dbReference>
<feature type="domain" description="Ribosomal RNA-processing protein 7 C-terminal" evidence="3">
    <location>
        <begin position="215"/>
        <end position="331"/>
    </location>
</feature>
<protein>
    <recommendedName>
        <fullName evidence="7">Ribosomal RNA-processing protein 7</fullName>
    </recommendedName>
</protein>
<evidence type="ECO:0000256" key="1">
    <source>
        <dbReference type="ARBA" id="ARBA00006110"/>
    </source>
</evidence>
<sequence>MTSPSPKKRKSAPTSVADFSILPLTLPTHSSLPSSCADAKHYLYVKAHAPAISTESTARALFLANVPIDASESNLRDLFAEQLGGARVESVEFDTSVPADVSHKHFRVEQAKEKGGKKDAGENKGKKRKRGEDGKGEAMVAEGVVADEDSALPRIWSSAMRKSGSGVVVVFLDKASMRGALKEVQKAIKDHTTIHWKGGEALGVERYKSHLSLLYPPPTLLSSTTNAYLTQFEAVTSQRNRALAHLRSVPDEDGFVTVTRGGGRSAPAARLEMAQQKQSELEDRKKKKGSLDGFYRFQNREKRKEEEGRLRKQFEKDRRRVQEMRERRGKVRLES</sequence>
<dbReference type="EMBL" id="JAKJXO020000001">
    <property type="protein sequence ID" value="KAL1612647.1"/>
    <property type="molecule type" value="Genomic_DNA"/>
</dbReference>
<feature type="compositionally biased region" description="Basic and acidic residues" evidence="2">
    <location>
        <begin position="102"/>
        <end position="136"/>
    </location>
</feature>
<evidence type="ECO:0008006" key="7">
    <source>
        <dbReference type="Google" id="ProtNLM"/>
    </source>
</evidence>
<dbReference type="CDD" id="cd12950">
    <property type="entry name" value="RRP7_Rrp7p"/>
    <property type="match status" value="1"/>
</dbReference>
<dbReference type="InterPro" id="IPR024326">
    <property type="entry name" value="RRP7_C"/>
</dbReference>